<dbReference type="OrthoDB" id="9760371at2"/>
<name>A0A401UPG9_9CLOT</name>
<feature type="transmembrane region" description="Helical" evidence="4">
    <location>
        <begin position="313"/>
        <end position="335"/>
    </location>
</feature>
<organism evidence="7 8">
    <name type="scientific">Clostridium tagluense</name>
    <dbReference type="NCBI Taxonomy" id="360422"/>
    <lineage>
        <taxon>Bacteria</taxon>
        <taxon>Bacillati</taxon>
        <taxon>Bacillota</taxon>
        <taxon>Clostridia</taxon>
        <taxon>Eubacteriales</taxon>
        <taxon>Clostridiaceae</taxon>
        <taxon>Clostridium</taxon>
    </lineage>
</organism>
<dbReference type="Gene3D" id="6.10.340.10">
    <property type="match status" value="1"/>
</dbReference>
<dbReference type="CDD" id="cd12913">
    <property type="entry name" value="PDC1_MCP_like"/>
    <property type="match status" value="1"/>
</dbReference>
<dbReference type="Pfam" id="PF00015">
    <property type="entry name" value="MCPsignal"/>
    <property type="match status" value="1"/>
</dbReference>
<dbReference type="Pfam" id="PF22673">
    <property type="entry name" value="MCP-like_PDC_1"/>
    <property type="match status" value="1"/>
</dbReference>
<evidence type="ECO:0000313" key="8">
    <source>
        <dbReference type="Proteomes" id="UP000287872"/>
    </source>
</evidence>
<comment type="caution">
    <text evidence="7">The sequence shown here is derived from an EMBL/GenBank/DDBJ whole genome shotgun (WGS) entry which is preliminary data.</text>
</comment>
<evidence type="ECO:0000256" key="4">
    <source>
        <dbReference type="SAM" id="Phobius"/>
    </source>
</evidence>
<protein>
    <submittedName>
        <fullName evidence="7">Methyl-accepting chemotaxis protein</fullName>
    </submittedName>
</protein>
<evidence type="ECO:0000256" key="1">
    <source>
        <dbReference type="ARBA" id="ARBA00023224"/>
    </source>
</evidence>
<accession>A0A401UPG9</accession>
<dbReference type="GO" id="GO:0007165">
    <property type="term" value="P:signal transduction"/>
    <property type="evidence" value="ECO:0007669"/>
    <property type="project" value="UniProtKB-KW"/>
</dbReference>
<dbReference type="InterPro" id="IPR029151">
    <property type="entry name" value="Sensor-like_sf"/>
</dbReference>
<feature type="domain" description="Methyl-accepting transducer" evidence="5">
    <location>
        <begin position="408"/>
        <end position="644"/>
    </location>
</feature>
<evidence type="ECO:0000259" key="6">
    <source>
        <dbReference type="PROSITE" id="PS50885"/>
    </source>
</evidence>
<dbReference type="InterPro" id="IPR003660">
    <property type="entry name" value="HAMP_dom"/>
</dbReference>
<reference evidence="7 8" key="1">
    <citation type="submission" date="2018-11" db="EMBL/GenBank/DDBJ databases">
        <title>Genome sequencing and assembly of Clostridium tagluense strain A121.</title>
        <authorList>
            <person name="Murakami T."/>
            <person name="Segawa T."/>
            <person name="Shcherbakova V.A."/>
            <person name="Mori H."/>
            <person name="Yoshimura Y."/>
        </authorList>
    </citation>
    <scope>NUCLEOTIDE SEQUENCE [LARGE SCALE GENOMIC DNA]</scope>
    <source>
        <strain evidence="7 8">A121</strain>
    </source>
</reference>
<dbReference type="InterPro" id="IPR004089">
    <property type="entry name" value="MCPsignal_dom"/>
</dbReference>
<dbReference type="GO" id="GO:0016020">
    <property type="term" value="C:membrane"/>
    <property type="evidence" value="ECO:0007669"/>
    <property type="project" value="InterPro"/>
</dbReference>
<keyword evidence="8" id="KW-1185">Reference proteome</keyword>
<sequence length="694" mass="75402">MKQAKDSSFTLFNRAKKINTIILTSILPVFLITVMAIGIFAYNNSKKTINSEIEQKMTHQLKETINSIQTDLQKNGQIPASISKSVESMGKIMKKDNFVSLTQKSISTNEDTFGLGIWFEPYKYDATLKYFSPYAFKENGKPKYSDEYITTQYEYTKEEWYTLGKDTNKVVVWSSAYVDAVTKIAMVTATAPFYDDNHNFIGVTTADMSLVAIQKKIAGIKVGNAGKAVLLSGDGTYLAGTSKENIMKLKVSDNSNKAIAEVGQKIVKDKNGNAGYKDVDGKKQVYYELVPETGWIVALVMPESELYASLQNLLLKITAILIVASILIIIVVLLFSSYITKNIKRVNDLSFAIAEGDLTKILDINSKNELGEMGSNLNKMTNNLRKLVTSTIESLEQVVATSEELTASSDQTQESAEEISLAIQKVAKGSEKQVVIALDASRVAKEIFKGIEQISQNVQEVTNVSLATFTKAEKGNGVVNSAVQYMNNISEKVAISSQVVSVLGDKSTEIGSIVSSITSIAEQTNLLALNAAIEAARAGEQGRGFAVVADEVRKLAEQSARAAGNISGLIHEIQSEIVNAVQAMNNGTIAVNDGTRMVSEAGKSFADILQDVNSMSSQMQDIAAVVEEISAGTHNMLEGVENVSRISNESSENSQNVSASSQQQTELMKEVASAAENLTTMAEELQNSMSNFKL</sequence>
<dbReference type="CDD" id="cd12912">
    <property type="entry name" value="PDC2_MCP_like"/>
    <property type="match status" value="1"/>
</dbReference>
<evidence type="ECO:0000256" key="3">
    <source>
        <dbReference type="PROSITE-ProRule" id="PRU00284"/>
    </source>
</evidence>
<dbReference type="SUPFAM" id="SSF58104">
    <property type="entry name" value="Methyl-accepting chemotaxis protein (MCP) signaling domain"/>
    <property type="match status" value="1"/>
</dbReference>
<keyword evidence="1 3" id="KW-0807">Transducer</keyword>
<dbReference type="EMBL" id="BHYK01000018">
    <property type="protein sequence ID" value="GCD11445.1"/>
    <property type="molecule type" value="Genomic_DNA"/>
</dbReference>
<dbReference type="AlphaFoldDB" id="A0A401UPG9"/>
<dbReference type="SUPFAM" id="SSF103190">
    <property type="entry name" value="Sensory domain-like"/>
    <property type="match status" value="1"/>
</dbReference>
<gene>
    <name evidence="7" type="ORF">Ctaglu_30680</name>
</gene>
<dbReference type="PANTHER" id="PTHR32089:SF112">
    <property type="entry name" value="LYSOZYME-LIKE PROTEIN-RELATED"/>
    <property type="match status" value="1"/>
</dbReference>
<evidence type="ECO:0000259" key="5">
    <source>
        <dbReference type="PROSITE" id="PS50111"/>
    </source>
</evidence>
<dbReference type="CDD" id="cd11386">
    <property type="entry name" value="MCP_signal"/>
    <property type="match status" value="1"/>
</dbReference>
<evidence type="ECO:0000313" key="7">
    <source>
        <dbReference type="EMBL" id="GCD11445.1"/>
    </source>
</evidence>
<keyword evidence="4" id="KW-0472">Membrane</keyword>
<dbReference type="Gene3D" id="1.10.287.950">
    <property type="entry name" value="Methyl-accepting chemotaxis protein"/>
    <property type="match status" value="1"/>
</dbReference>
<dbReference type="Proteomes" id="UP000287872">
    <property type="component" value="Unassembled WGS sequence"/>
</dbReference>
<feature type="transmembrane region" description="Helical" evidence="4">
    <location>
        <begin position="21"/>
        <end position="42"/>
    </location>
</feature>
<dbReference type="PROSITE" id="PS50111">
    <property type="entry name" value="CHEMOTAXIS_TRANSDUC_2"/>
    <property type="match status" value="1"/>
</dbReference>
<dbReference type="RefSeq" id="WP_125003272.1">
    <property type="nucleotide sequence ID" value="NZ_BHYK01000018.1"/>
</dbReference>
<dbReference type="PROSITE" id="PS50885">
    <property type="entry name" value="HAMP"/>
    <property type="match status" value="1"/>
</dbReference>
<proteinExistence type="inferred from homology"/>
<keyword evidence="4" id="KW-1133">Transmembrane helix</keyword>
<evidence type="ECO:0000256" key="2">
    <source>
        <dbReference type="ARBA" id="ARBA00029447"/>
    </source>
</evidence>
<dbReference type="Gene3D" id="3.30.450.20">
    <property type="entry name" value="PAS domain"/>
    <property type="match status" value="2"/>
</dbReference>
<comment type="similarity">
    <text evidence="2">Belongs to the methyl-accepting chemotaxis (MCP) protein family.</text>
</comment>
<dbReference type="PANTHER" id="PTHR32089">
    <property type="entry name" value="METHYL-ACCEPTING CHEMOTAXIS PROTEIN MCPB"/>
    <property type="match status" value="1"/>
</dbReference>
<keyword evidence="4" id="KW-0812">Transmembrane</keyword>
<feature type="domain" description="HAMP" evidence="6">
    <location>
        <begin position="337"/>
        <end position="389"/>
    </location>
</feature>
<dbReference type="SMART" id="SM00304">
    <property type="entry name" value="HAMP"/>
    <property type="match status" value="1"/>
</dbReference>
<dbReference type="SMART" id="SM00283">
    <property type="entry name" value="MA"/>
    <property type="match status" value="1"/>
</dbReference>
<dbReference type="Pfam" id="PF00672">
    <property type="entry name" value="HAMP"/>
    <property type="match status" value="1"/>
</dbReference>
<dbReference type="CDD" id="cd06225">
    <property type="entry name" value="HAMP"/>
    <property type="match status" value="1"/>
</dbReference>